<evidence type="ECO:0000313" key="3">
    <source>
        <dbReference type="Proteomes" id="UP000197596"/>
    </source>
</evidence>
<feature type="compositionally biased region" description="Polar residues" evidence="1">
    <location>
        <begin position="8"/>
        <end position="43"/>
    </location>
</feature>
<name>A0A246WMY0_9BURK</name>
<dbReference type="AlphaFoldDB" id="A0A246WMY0"/>
<evidence type="ECO:0000313" key="2">
    <source>
        <dbReference type="EMBL" id="OWY27700.1"/>
    </source>
</evidence>
<reference evidence="2 3" key="1">
    <citation type="submission" date="2017-06" db="EMBL/GenBank/DDBJ databases">
        <title>Herbaspirillum phytohormonus sp. nov., isolated from the root nodule of Robinia pseudoacacia in lead-zinc mine.</title>
        <authorList>
            <person name="Fan M."/>
            <person name="Lin Y."/>
        </authorList>
    </citation>
    <scope>NUCLEOTIDE SEQUENCE [LARGE SCALE GENOMIC DNA]</scope>
    <source>
        <strain evidence="2 3">HZ10</strain>
    </source>
</reference>
<dbReference type="Proteomes" id="UP000197596">
    <property type="component" value="Unassembled WGS sequence"/>
</dbReference>
<evidence type="ECO:0000256" key="1">
    <source>
        <dbReference type="SAM" id="MobiDB-lite"/>
    </source>
</evidence>
<organism evidence="2 3">
    <name type="scientific">Herbaspirillum robiniae</name>
    <dbReference type="NCBI Taxonomy" id="2014887"/>
    <lineage>
        <taxon>Bacteria</taxon>
        <taxon>Pseudomonadati</taxon>
        <taxon>Pseudomonadota</taxon>
        <taxon>Betaproteobacteria</taxon>
        <taxon>Burkholderiales</taxon>
        <taxon>Oxalobacteraceae</taxon>
        <taxon>Herbaspirillum</taxon>
    </lineage>
</organism>
<comment type="caution">
    <text evidence="2">The sequence shown here is derived from an EMBL/GenBank/DDBJ whole genome shotgun (WGS) entry which is preliminary data.</text>
</comment>
<dbReference type="EMBL" id="NJGU01000010">
    <property type="protein sequence ID" value="OWY27700.1"/>
    <property type="molecule type" value="Genomic_DNA"/>
</dbReference>
<feature type="compositionally biased region" description="Basic and acidic residues" evidence="1">
    <location>
        <begin position="44"/>
        <end position="53"/>
    </location>
</feature>
<gene>
    <name evidence="2" type="ORF">CEJ42_18440</name>
</gene>
<protein>
    <submittedName>
        <fullName evidence="2">Uncharacterized protein</fullName>
    </submittedName>
</protein>
<proteinExistence type="predicted"/>
<sequence length="61" mass="6972">MRCRRQRNVTGSRPSSGQQATGNRQQATGNRQQATGNRQQATGNRERLEREKVQTFFYVSS</sequence>
<accession>A0A246WMY0</accession>
<feature type="region of interest" description="Disordered" evidence="1">
    <location>
        <begin position="1"/>
        <end position="61"/>
    </location>
</feature>